<accession>A0A2T4YSV5</accession>
<dbReference type="GO" id="GO:0012505">
    <property type="term" value="C:endomembrane system"/>
    <property type="evidence" value="ECO:0007669"/>
    <property type="project" value="UniProtKB-SubCell"/>
</dbReference>
<keyword evidence="4" id="KW-0533">Nickel</keyword>
<comment type="similarity">
    <text evidence="2 8">Belongs to the NiCoT transporter (TC 2.A.52) family.</text>
</comment>
<organism evidence="9 10">
    <name type="scientific">Sphingomonas aerolata</name>
    <dbReference type="NCBI Taxonomy" id="185951"/>
    <lineage>
        <taxon>Bacteria</taxon>
        <taxon>Pseudomonadati</taxon>
        <taxon>Pseudomonadota</taxon>
        <taxon>Alphaproteobacteria</taxon>
        <taxon>Sphingomonadales</taxon>
        <taxon>Sphingomonadaceae</taxon>
        <taxon>Sphingomonas</taxon>
    </lineage>
</organism>
<feature type="transmembrane region" description="Helical" evidence="8">
    <location>
        <begin position="122"/>
        <end position="145"/>
    </location>
</feature>
<dbReference type="InterPro" id="IPR004688">
    <property type="entry name" value="Ni/Co_transpt"/>
</dbReference>
<feature type="transmembrane region" description="Helical" evidence="8">
    <location>
        <begin position="20"/>
        <end position="39"/>
    </location>
</feature>
<dbReference type="GO" id="GO:0015099">
    <property type="term" value="F:nickel cation transmembrane transporter activity"/>
    <property type="evidence" value="ECO:0007669"/>
    <property type="project" value="UniProtKB-UniRule"/>
</dbReference>
<keyword evidence="10" id="KW-1185">Reference proteome</keyword>
<evidence type="ECO:0000256" key="1">
    <source>
        <dbReference type="ARBA" id="ARBA00004127"/>
    </source>
</evidence>
<feature type="transmembrane region" description="Helical" evidence="8">
    <location>
        <begin position="85"/>
        <end position="110"/>
    </location>
</feature>
<sequence>MTKIMTGRTAGRSTRHRIGWMFAMLVAANIAAWGWAFALFQAQPLMLGTAMLAWGLGLRHAVDADHIAAIDNVTRKLMQDGQRPIGVGFWFAVGHSGIVLIAAVAIALTASALAQFEAFKQAGGVIATLISALFLFTIAAMNLIILRSVWRTFGHVRGGGRYVEEDLDLLLGNRGLLARLFRPMFRLVTRSWHMAPLGFLFGLGFDTATEVAILGLSASQAADGLSIGTVLVLPVLFATGMALVDSADGVVMLGAYEWAFVKPIRKLYYNITITLISAIVAIAIGGIETLALLASKLGLSGGVWDVASALGENFNGLGFAIIALFVACWVLSFAIYRWKRFDEIEVVRG</sequence>
<dbReference type="EMBL" id="PZZN01000001">
    <property type="protein sequence ID" value="PTM46841.1"/>
    <property type="molecule type" value="Genomic_DNA"/>
</dbReference>
<dbReference type="PANTHER" id="PTHR31611">
    <property type="entry name" value="HIGH-AFFINITY NICKEL TRANSPORT PROTEIN NIC1"/>
    <property type="match status" value="1"/>
</dbReference>
<evidence type="ECO:0000256" key="2">
    <source>
        <dbReference type="ARBA" id="ARBA00010892"/>
    </source>
</evidence>
<feature type="transmembrane region" description="Helical" evidence="8">
    <location>
        <begin position="187"/>
        <end position="205"/>
    </location>
</feature>
<feature type="transmembrane region" description="Helical" evidence="8">
    <location>
        <begin position="45"/>
        <end position="62"/>
    </location>
</feature>
<dbReference type="AlphaFoldDB" id="A0A2T4YSV5"/>
<evidence type="ECO:0000256" key="6">
    <source>
        <dbReference type="ARBA" id="ARBA00022989"/>
    </source>
</evidence>
<feature type="transmembrane region" description="Helical" evidence="8">
    <location>
        <begin position="314"/>
        <end position="336"/>
    </location>
</feature>
<reference evidence="9 10" key="1">
    <citation type="submission" date="2018-04" db="EMBL/GenBank/DDBJ databases">
        <title>Genomic Encyclopedia of Type Strains, Phase III (KMG-III): the genomes of soil and plant-associated and newly described type strains.</title>
        <authorList>
            <person name="Whitman W."/>
        </authorList>
    </citation>
    <scope>NUCLEOTIDE SEQUENCE [LARGE SCALE GENOMIC DNA]</scope>
    <source>
        <strain evidence="9 10">NW12</strain>
    </source>
</reference>
<keyword evidence="5 8" id="KW-0812">Transmembrane</keyword>
<keyword evidence="7 8" id="KW-0472">Membrane</keyword>
<name>A0A2T4YSV5_9SPHN</name>
<evidence type="ECO:0000313" key="9">
    <source>
        <dbReference type="EMBL" id="PTM46841.1"/>
    </source>
</evidence>
<evidence type="ECO:0000313" key="10">
    <source>
        <dbReference type="Proteomes" id="UP000240996"/>
    </source>
</evidence>
<protein>
    <recommendedName>
        <fullName evidence="8">Nickel/cobalt efflux system</fullName>
    </recommendedName>
</protein>
<dbReference type="PANTHER" id="PTHR31611:SF0">
    <property type="entry name" value="HIGH-AFFINITY NICKEL TRANSPORT PROTEIN NIC1"/>
    <property type="match status" value="1"/>
</dbReference>
<gene>
    <name evidence="9" type="ORF">C8J24_0217</name>
</gene>
<evidence type="ECO:0000256" key="8">
    <source>
        <dbReference type="RuleBase" id="RU362101"/>
    </source>
</evidence>
<evidence type="ECO:0000256" key="4">
    <source>
        <dbReference type="ARBA" id="ARBA00022596"/>
    </source>
</evidence>
<keyword evidence="6 8" id="KW-1133">Transmembrane helix</keyword>
<keyword evidence="3 8" id="KW-0813">Transport</keyword>
<dbReference type="Pfam" id="PF03824">
    <property type="entry name" value="NicO"/>
    <property type="match status" value="1"/>
</dbReference>
<proteinExistence type="inferred from homology"/>
<evidence type="ECO:0000256" key="3">
    <source>
        <dbReference type="ARBA" id="ARBA00022448"/>
    </source>
</evidence>
<feature type="transmembrane region" description="Helical" evidence="8">
    <location>
        <begin position="267"/>
        <end position="294"/>
    </location>
</feature>
<dbReference type="Proteomes" id="UP000240996">
    <property type="component" value="Unassembled WGS sequence"/>
</dbReference>
<feature type="transmembrane region" description="Helical" evidence="8">
    <location>
        <begin position="225"/>
        <end position="246"/>
    </location>
</feature>
<dbReference type="GO" id="GO:0005886">
    <property type="term" value="C:plasma membrane"/>
    <property type="evidence" value="ECO:0007669"/>
    <property type="project" value="UniProtKB-SubCell"/>
</dbReference>
<dbReference type="NCBIfam" id="TIGR00802">
    <property type="entry name" value="nico"/>
    <property type="match status" value="1"/>
</dbReference>
<dbReference type="InterPro" id="IPR011541">
    <property type="entry name" value="Ni/Co_transpt_high_affinity"/>
</dbReference>
<evidence type="ECO:0000256" key="7">
    <source>
        <dbReference type="ARBA" id="ARBA00023136"/>
    </source>
</evidence>
<evidence type="ECO:0000256" key="5">
    <source>
        <dbReference type="ARBA" id="ARBA00022692"/>
    </source>
</evidence>
<comment type="caution">
    <text evidence="9">The sequence shown here is derived from an EMBL/GenBank/DDBJ whole genome shotgun (WGS) entry which is preliminary data.</text>
</comment>
<comment type="subcellular location">
    <subcellularLocation>
        <location evidence="8">Cell membrane</location>
        <topology evidence="8">Multi-pass membrane protein</topology>
    </subcellularLocation>
    <subcellularLocation>
        <location evidence="1">Endomembrane system</location>
        <topology evidence="1">Multi-pass membrane protein</topology>
    </subcellularLocation>
</comment>